<dbReference type="PANTHER" id="PTHR33258">
    <property type="entry name" value="TRANSPOSASE INSL FOR INSERTION SEQUENCE ELEMENT IS186A-RELATED"/>
    <property type="match status" value="1"/>
</dbReference>
<comment type="caution">
    <text evidence="1">The sequence shown here is derived from an EMBL/GenBank/DDBJ whole genome shotgun (WGS) entry which is preliminary data.</text>
</comment>
<accession>A0AAV3WF75</accession>
<evidence type="ECO:0000313" key="1">
    <source>
        <dbReference type="EMBL" id="GEK45339.1"/>
    </source>
</evidence>
<sequence>MPIAPIAQTLSDSTGRYSTFDDQFADPETHLNALMQQNDHIEAMPIEKKMVHVIDREGDSVAHYREFEQKGYQWLIRGKESNTVEYLGQTLKLKDVTDQVATHEIKCIEYKGQKVMLHVGEADIRITRSAKPKQRNTEGKRVAPQVGEPVDVRLVVAQVKDATGKVLSRWSLLSNVAKEISCTELSNWYYWRWSIESYFKLLKQAGHDVESWLQTTPQAILRKLLVASMACVLTWRIQRCNDEQTTRVRAVLTRLSGRQQKRGKRESAPSILAGLSILLNTLKLLESYSVDELKEMAKIALGYPHEDV</sequence>
<evidence type="ECO:0000313" key="2">
    <source>
        <dbReference type="Proteomes" id="UP000321274"/>
    </source>
</evidence>
<protein>
    <recommendedName>
        <fullName evidence="3">Transposase IS4-like domain-containing protein</fullName>
    </recommendedName>
</protein>
<dbReference type="AlphaFoldDB" id="A0AAV3WF75"/>
<organism evidence="1 2">
    <name type="scientific">Acinetobacter johnsonii</name>
    <dbReference type="NCBI Taxonomy" id="40214"/>
    <lineage>
        <taxon>Bacteria</taxon>
        <taxon>Pseudomonadati</taxon>
        <taxon>Pseudomonadota</taxon>
        <taxon>Gammaproteobacteria</taxon>
        <taxon>Moraxellales</taxon>
        <taxon>Moraxellaceae</taxon>
        <taxon>Acinetobacter</taxon>
    </lineage>
</organism>
<evidence type="ECO:0008006" key="3">
    <source>
        <dbReference type="Google" id="ProtNLM"/>
    </source>
</evidence>
<dbReference type="Gene3D" id="3.90.350.10">
    <property type="entry name" value="Transposase Inhibitor Protein From Tn5, Chain A, domain 1"/>
    <property type="match status" value="1"/>
</dbReference>
<name>A0AAV3WF75_ACIJO</name>
<dbReference type="InterPro" id="IPR012337">
    <property type="entry name" value="RNaseH-like_sf"/>
</dbReference>
<dbReference type="SUPFAM" id="SSF53098">
    <property type="entry name" value="Ribonuclease H-like"/>
    <property type="match status" value="1"/>
</dbReference>
<proteinExistence type="predicted"/>
<dbReference type="RefSeq" id="WP_010327657.1">
    <property type="nucleotide sequence ID" value="NZ_JAOBZW010000008.1"/>
</dbReference>
<dbReference type="PANTHER" id="PTHR33258:SF1">
    <property type="entry name" value="TRANSPOSASE INSL FOR INSERTION SEQUENCE ELEMENT IS186A-RELATED"/>
    <property type="match status" value="1"/>
</dbReference>
<reference evidence="1 2" key="1">
    <citation type="submission" date="2019-07" db="EMBL/GenBank/DDBJ databases">
        <title>Whole genome shotgun sequence of Acinetobacter johnsonii NBRC 102197.</title>
        <authorList>
            <person name="Hosoyama A."/>
            <person name="Uohara A."/>
            <person name="Ohji S."/>
            <person name="Ichikawa N."/>
        </authorList>
    </citation>
    <scope>NUCLEOTIDE SEQUENCE [LARGE SCALE GENOMIC DNA]</scope>
    <source>
        <strain evidence="1 2">NBRC 102197</strain>
    </source>
</reference>
<gene>
    <name evidence="1" type="ORF">AJO04nite_25970</name>
</gene>
<dbReference type="EMBL" id="BJUJ01000097">
    <property type="protein sequence ID" value="GEK45339.1"/>
    <property type="molecule type" value="Genomic_DNA"/>
</dbReference>
<dbReference type="Proteomes" id="UP000321274">
    <property type="component" value="Unassembled WGS sequence"/>
</dbReference>